<dbReference type="OrthoDB" id="1053324at2"/>
<dbReference type="GO" id="GO:0016740">
    <property type="term" value="F:transferase activity"/>
    <property type="evidence" value="ECO:0007669"/>
    <property type="project" value="UniProtKB-KW"/>
</dbReference>
<proteinExistence type="predicted"/>
<evidence type="ECO:0000313" key="1">
    <source>
        <dbReference type="EMBL" id="KIO75943.1"/>
    </source>
</evidence>
<comment type="caution">
    <text evidence="1">The sequence shown here is derived from an EMBL/GenBank/DDBJ whole genome shotgun (WGS) entry which is preliminary data.</text>
</comment>
<dbReference type="RefSeq" id="WP_041883943.1">
    <property type="nucleotide sequence ID" value="NZ_CP157278.1"/>
</dbReference>
<name>A0A0D0F312_9SPHI</name>
<sequence length="283" mass="31882">MARSIEQIQAEIIQAKEADSDLDVLNSTSRVAIWRLITFVIAAAISTLEKLFDLHKQETDTRISLLKPHTARWYREKTMAFQYGFPLVRDADYYDNSKVTPEQIQNSKIIKYAAVTESEDESRLIVKIATETAGDLGPITDAQKLIFEAYISEIRDAGVSIDVINFLPDRLFLAIDIYRDPLLLDAQGNSILNGGKPVEEAIRQYLREMPFNGELILASLVDKLQLVPGVKIPHILSAQSSWVDGAPGNYGTPKEIIVRHTPLSGYFEIKDFSKINYVVQNRL</sequence>
<keyword evidence="2" id="KW-1185">Reference proteome</keyword>
<gene>
    <name evidence="1" type="ORF">TH53_17940</name>
</gene>
<protein>
    <submittedName>
        <fullName evidence="1">Nucleotidyltransferase</fullName>
    </submittedName>
</protein>
<dbReference type="AlphaFoldDB" id="A0A0D0F312"/>
<organism evidence="1 2">
    <name type="scientific">Pedobacter lusitanus</name>
    <dbReference type="NCBI Taxonomy" id="1503925"/>
    <lineage>
        <taxon>Bacteria</taxon>
        <taxon>Pseudomonadati</taxon>
        <taxon>Bacteroidota</taxon>
        <taxon>Sphingobacteriia</taxon>
        <taxon>Sphingobacteriales</taxon>
        <taxon>Sphingobacteriaceae</taxon>
        <taxon>Pedobacter</taxon>
    </lineage>
</organism>
<dbReference type="STRING" id="1503925.TH53_17940"/>
<evidence type="ECO:0000313" key="2">
    <source>
        <dbReference type="Proteomes" id="UP000032049"/>
    </source>
</evidence>
<dbReference type="Proteomes" id="UP000032049">
    <property type="component" value="Unassembled WGS sequence"/>
</dbReference>
<reference evidence="1 2" key="1">
    <citation type="submission" date="2015-01" db="EMBL/GenBank/DDBJ databases">
        <title>Draft genome sequence of Pedobacter sp. NL19 isolated from sludge of an effluent treatment pond in an abandoned uranium mine.</title>
        <authorList>
            <person name="Santos T."/>
            <person name="Caetano T."/>
            <person name="Covas C."/>
            <person name="Cruz A."/>
            <person name="Mendo S."/>
        </authorList>
    </citation>
    <scope>NUCLEOTIDE SEQUENCE [LARGE SCALE GENOMIC DNA]</scope>
    <source>
        <strain evidence="1 2">NL19</strain>
    </source>
</reference>
<accession>A0A0D0F312</accession>
<dbReference type="EMBL" id="JXRA01000078">
    <property type="protein sequence ID" value="KIO75943.1"/>
    <property type="molecule type" value="Genomic_DNA"/>
</dbReference>
<keyword evidence="1" id="KW-0808">Transferase</keyword>